<evidence type="ECO:0000256" key="1">
    <source>
        <dbReference type="ARBA" id="ARBA00004903"/>
    </source>
</evidence>
<dbReference type="Pfam" id="PF00186">
    <property type="entry name" value="DHFR_1"/>
    <property type="match status" value="1"/>
</dbReference>
<accession>A0A1E2VDT7</accession>
<organism evidence="11 12">
    <name type="scientific">Terasakiispira papahanaumokuakeensis</name>
    <dbReference type="NCBI Taxonomy" id="197479"/>
    <lineage>
        <taxon>Bacteria</taxon>
        <taxon>Pseudomonadati</taxon>
        <taxon>Pseudomonadota</taxon>
        <taxon>Gammaproteobacteria</taxon>
        <taxon>Oceanospirillales</taxon>
        <taxon>Terasakiispira</taxon>
    </lineage>
</organism>
<dbReference type="UniPathway" id="UPA00077">
    <property type="reaction ID" value="UER00158"/>
</dbReference>
<dbReference type="PIRSF" id="PIRSF000194">
    <property type="entry name" value="DHFR"/>
    <property type="match status" value="1"/>
</dbReference>
<evidence type="ECO:0000313" key="12">
    <source>
        <dbReference type="Proteomes" id="UP000094291"/>
    </source>
</evidence>
<dbReference type="InterPro" id="IPR001796">
    <property type="entry name" value="DHFR_dom"/>
</dbReference>
<dbReference type="GO" id="GO:0004146">
    <property type="term" value="F:dihydrofolate reductase activity"/>
    <property type="evidence" value="ECO:0007669"/>
    <property type="project" value="UniProtKB-EC"/>
</dbReference>
<evidence type="ECO:0000256" key="7">
    <source>
        <dbReference type="ARBA" id="ARBA00025067"/>
    </source>
</evidence>
<dbReference type="SUPFAM" id="SSF53597">
    <property type="entry name" value="Dihydrofolate reductase-like"/>
    <property type="match status" value="1"/>
</dbReference>
<dbReference type="GO" id="GO:0005829">
    <property type="term" value="C:cytosol"/>
    <property type="evidence" value="ECO:0007669"/>
    <property type="project" value="TreeGrafter"/>
</dbReference>
<name>A0A1E2VDT7_9GAMM</name>
<sequence>MAENQVIGHGNAMPWYLPEELKHFKRVTMGKPLIMGRKTFESIGRPLPGRLNIVVTRDQNFAPAGVKVVYDLAQALKVADGQALIDGAEEIMVIGGAQIYRQMLPHAQRLYQTLVHAQPVGDAWFPELDPAQWHCTSQDVYPGGEGNRYPYDVCVLQRQSV</sequence>
<dbReference type="GO" id="GO:0070401">
    <property type="term" value="F:NADP+ binding"/>
    <property type="evidence" value="ECO:0007669"/>
    <property type="project" value="UniProtKB-ARBA"/>
</dbReference>
<dbReference type="Proteomes" id="UP000094291">
    <property type="component" value="Unassembled WGS sequence"/>
</dbReference>
<dbReference type="EC" id="1.5.1.3" evidence="3 8"/>
<keyword evidence="4 8" id="KW-0554">One-carbon metabolism</keyword>
<reference evidence="11 12" key="1">
    <citation type="submission" date="2016-08" db="EMBL/GenBank/DDBJ databases">
        <authorList>
            <person name="Seilhamer J.J."/>
        </authorList>
    </citation>
    <scope>NUCLEOTIDE SEQUENCE [LARGE SCALE GENOMIC DNA]</scope>
    <source>
        <strain evidence="11 12">PH27A</strain>
    </source>
</reference>
<dbReference type="PRINTS" id="PR00070">
    <property type="entry name" value="DHFR"/>
</dbReference>
<dbReference type="EMBL" id="MDTQ01000001">
    <property type="protein sequence ID" value="ODC05113.1"/>
    <property type="molecule type" value="Genomic_DNA"/>
</dbReference>
<dbReference type="GO" id="GO:0006730">
    <property type="term" value="P:one-carbon metabolic process"/>
    <property type="evidence" value="ECO:0007669"/>
    <property type="project" value="UniProtKB-KW"/>
</dbReference>
<comment type="function">
    <text evidence="7 8">Key enzyme in folate metabolism. Catalyzes an essential reaction for de novo glycine and purine synthesis, and for DNA precursor synthesis.</text>
</comment>
<dbReference type="PANTHER" id="PTHR48069">
    <property type="entry name" value="DIHYDROFOLATE REDUCTASE"/>
    <property type="match status" value="1"/>
</dbReference>
<comment type="caution">
    <text evidence="11">The sequence shown here is derived from an EMBL/GenBank/DDBJ whole genome shotgun (WGS) entry which is preliminary data.</text>
</comment>
<protein>
    <recommendedName>
        <fullName evidence="3 8">Dihydrofolate reductase</fullName>
        <ecNumber evidence="3 8">1.5.1.3</ecNumber>
    </recommendedName>
</protein>
<evidence type="ECO:0000313" key="11">
    <source>
        <dbReference type="EMBL" id="ODC05113.1"/>
    </source>
</evidence>
<dbReference type="PROSITE" id="PS51330">
    <property type="entry name" value="DHFR_2"/>
    <property type="match status" value="1"/>
</dbReference>
<dbReference type="CDD" id="cd00209">
    <property type="entry name" value="DHFR"/>
    <property type="match status" value="1"/>
</dbReference>
<dbReference type="InterPro" id="IPR012259">
    <property type="entry name" value="DHFR"/>
</dbReference>
<evidence type="ECO:0000256" key="2">
    <source>
        <dbReference type="ARBA" id="ARBA00009539"/>
    </source>
</evidence>
<dbReference type="InterPro" id="IPR017925">
    <property type="entry name" value="DHFR_CS"/>
</dbReference>
<dbReference type="STRING" id="197479.BFW38_01480"/>
<dbReference type="FunFam" id="3.40.430.10:FF:000001">
    <property type="entry name" value="Dihydrofolate reductase"/>
    <property type="match status" value="1"/>
</dbReference>
<keyword evidence="12" id="KW-1185">Reference proteome</keyword>
<comment type="similarity">
    <text evidence="2 8 9">Belongs to the dihydrofolate reductase family.</text>
</comment>
<evidence type="ECO:0000256" key="5">
    <source>
        <dbReference type="ARBA" id="ARBA00022857"/>
    </source>
</evidence>
<comment type="pathway">
    <text evidence="1 8">Cofactor biosynthesis; tetrahydrofolate biosynthesis; 5,6,7,8-tetrahydrofolate from 7,8-dihydrofolate: step 1/1.</text>
</comment>
<evidence type="ECO:0000259" key="10">
    <source>
        <dbReference type="PROSITE" id="PS51330"/>
    </source>
</evidence>
<gene>
    <name evidence="11" type="ORF">BFW38_01480</name>
</gene>
<evidence type="ECO:0000256" key="4">
    <source>
        <dbReference type="ARBA" id="ARBA00022563"/>
    </source>
</evidence>
<evidence type="ECO:0000256" key="6">
    <source>
        <dbReference type="ARBA" id="ARBA00023002"/>
    </source>
</evidence>
<keyword evidence="5 8" id="KW-0521">NADP</keyword>
<evidence type="ECO:0000256" key="3">
    <source>
        <dbReference type="ARBA" id="ARBA00012856"/>
    </source>
</evidence>
<dbReference type="GO" id="GO:0046654">
    <property type="term" value="P:tetrahydrofolate biosynthetic process"/>
    <property type="evidence" value="ECO:0007669"/>
    <property type="project" value="UniProtKB-UniPathway"/>
</dbReference>
<dbReference type="InterPro" id="IPR024072">
    <property type="entry name" value="DHFR-like_dom_sf"/>
</dbReference>
<proteinExistence type="inferred from homology"/>
<evidence type="ECO:0000256" key="8">
    <source>
        <dbReference type="PIRNR" id="PIRNR000194"/>
    </source>
</evidence>
<keyword evidence="6 8" id="KW-0560">Oxidoreductase</keyword>
<comment type="catalytic activity">
    <reaction evidence="8">
        <text>(6S)-5,6,7,8-tetrahydrofolate + NADP(+) = 7,8-dihydrofolate + NADPH + H(+)</text>
        <dbReference type="Rhea" id="RHEA:15009"/>
        <dbReference type="ChEBI" id="CHEBI:15378"/>
        <dbReference type="ChEBI" id="CHEBI:57451"/>
        <dbReference type="ChEBI" id="CHEBI:57453"/>
        <dbReference type="ChEBI" id="CHEBI:57783"/>
        <dbReference type="ChEBI" id="CHEBI:58349"/>
        <dbReference type="EC" id="1.5.1.3"/>
    </reaction>
</comment>
<evidence type="ECO:0000256" key="9">
    <source>
        <dbReference type="RuleBase" id="RU004474"/>
    </source>
</evidence>
<dbReference type="PANTHER" id="PTHR48069:SF3">
    <property type="entry name" value="DIHYDROFOLATE REDUCTASE"/>
    <property type="match status" value="1"/>
</dbReference>
<dbReference type="Gene3D" id="3.40.430.10">
    <property type="entry name" value="Dihydrofolate Reductase, subunit A"/>
    <property type="match status" value="1"/>
</dbReference>
<dbReference type="GO" id="GO:0046655">
    <property type="term" value="P:folic acid metabolic process"/>
    <property type="evidence" value="ECO:0007669"/>
    <property type="project" value="TreeGrafter"/>
</dbReference>
<dbReference type="GO" id="GO:0046452">
    <property type="term" value="P:dihydrofolate metabolic process"/>
    <property type="evidence" value="ECO:0007669"/>
    <property type="project" value="TreeGrafter"/>
</dbReference>
<feature type="domain" description="DHFR" evidence="10">
    <location>
        <begin position="1"/>
        <end position="158"/>
    </location>
</feature>
<dbReference type="PROSITE" id="PS00075">
    <property type="entry name" value="DHFR_1"/>
    <property type="match status" value="1"/>
</dbReference>
<dbReference type="AlphaFoldDB" id="A0A1E2VDT7"/>